<dbReference type="InterPro" id="IPR020103">
    <property type="entry name" value="PsdUridine_synth_cat_dom_sf"/>
</dbReference>
<dbReference type="SUPFAM" id="SSF55120">
    <property type="entry name" value="Pseudouridine synthase"/>
    <property type="match status" value="1"/>
</dbReference>
<dbReference type="CDD" id="cd02869">
    <property type="entry name" value="PseudoU_synth_RluA_like"/>
    <property type="match status" value="1"/>
</dbReference>
<dbReference type="PANTHER" id="PTHR21600:SF44">
    <property type="entry name" value="RIBOSOMAL LARGE SUBUNIT PSEUDOURIDINE SYNTHASE D"/>
    <property type="match status" value="1"/>
</dbReference>
<evidence type="ECO:0000256" key="2">
    <source>
        <dbReference type="ARBA" id="ARBA00023235"/>
    </source>
</evidence>
<organism evidence="4">
    <name type="scientific">marine metagenome</name>
    <dbReference type="NCBI Taxonomy" id="408172"/>
    <lineage>
        <taxon>unclassified sequences</taxon>
        <taxon>metagenomes</taxon>
        <taxon>ecological metagenomes</taxon>
    </lineage>
</organism>
<dbReference type="Gene3D" id="3.30.2350.10">
    <property type="entry name" value="Pseudouridine synthase"/>
    <property type="match status" value="1"/>
</dbReference>
<name>A0A381UWV4_9ZZZZ</name>
<dbReference type="PROSITE" id="PS01129">
    <property type="entry name" value="PSI_RLU"/>
    <property type="match status" value="1"/>
</dbReference>
<dbReference type="InterPro" id="IPR006145">
    <property type="entry name" value="PsdUridine_synth_RsuA/RluA"/>
</dbReference>
<sequence>GRVPQGREPVLGGEQVRLEVPPVEPREWRAQALPLDVIHQDSDILIIDKPAGTVVHPGAGNPDGTLANAIIHHYPDLAVLPRAGLVHRIDKDTSGLLVVARTEHARVQLIRALERHAVSRIYLALVTGTPVAGGTVNAPIGRHPRDRLRMAVNDRGKPAVTHYRVKTRFRSHTLLQVELETGRTHQIRVHMVHAGYPLVGDLLYAGRLKIPAAASEVFAESLRQFKRQALHACSLALLHPRTGLSLQWSSPVPGDMKALLRVLEIDRKADR</sequence>
<dbReference type="Pfam" id="PF00849">
    <property type="entry name" value="PseudoU_synth_2"/>
    <property type="match status" value="1"/>
</dbReference>
<dbReference type="GO" id="GO:0003723">
    <property type="term" value="F:RNA binding"/>
    <property type="evidence" value="ECO:0007669"/>
    <property type="project" value="InterPro"/>
</dbReference>
<dbReference type="InterPro" id="IPR006225">
    <property type="entry name" value="PsdUridine_synth_RluC/D"/>
</dbReference>
<dbReference type="InterPro" id="IPR006224">
    <property type="entry name" value="PsdUridine_synth_RluA-like_CS"/>
</dbReference>
<keyword evidence="2" id="KW-0413">Isomerase</keyword>
<evidence type="ECO:0000256" key="1">
    <source>
        <dbReference type="ARBA" id="ARBA00010876"/>
    </source>
</evidence>
<proteinExistence type="inferred from homology"/>
<dbReference type="PANTHER" id="PTHR21600">
    <property type="entry name" value="MITOCHONDRIAL RNA PSEUDOURIDINE SYNTHASE"/>
    <property type="match status" value="1"/>
</dbReference>
<reference evidence="4" key="1">
    <citation type="submission" date="2018-05" db="EMBL/GenBank/DDBJ databases">
        <authorList>
            <person name="Lanie J.A."/>
            <person name="Ng W.-L."/>
            <person name="Kazmierczak K.M."/>
            <person name="Andrzejewski T.M."/>
            <person name="Davidsen T.M."/>
            <person name="Wayne K.J."/>
            <person name="Tettelin H."/>
            <person name="Glass J.I."/>
            <person name="Rusch D."/>
            <person name="Podicherti R."/>
            <person name="Tsui H.-C.T."/>
            <person name="Winkler M.E."/>
        </authorList>
    </citation>
    <scope>NUCLEOTIDE SEQUENCE</scope>
</reference>
<feature type="non-terminal residue" evidence="4">
    <location>
        <position position="1"/>
    </location>
</feature>
<accession>A0A381UWV4</accession>
<dbReference type="NCBIfam" id="TIGR00005">
    <property type="entry name" value="rluA_subfam"/>
    <property type="match status" value="1"/>
</dbReference>
<dbReference type="GO" id="GO:0000455">
    <property type="term" value="P:enzyme-directed rRNA pseudouridine synthesis"/>
    <property type="evidence" value="ECO:0007669"/>
    <property type="project" value="TreeGrafter"/>
</dbReference>
<dbReference type="GO" id="GO:0009982">
    <property type="term" value="F:pseudouridine synthase activity"/>
    <property type="evidence" value="ECO:0007669"/>
    <property type="project" value="InterPro"/>
</dbReference>
<comment type="similarity">
    <text evidence="1">Belongs to the pseudouridine synthase RluA family.</text>
</comment>
<dbReference type="EMBL" id="UINC01007242">
    <property type="protein sequence ID" value="SVA32221.1"/>
    <property type="molecule type" value="Genomic_DNA"/>
</dbReference>
<feature type="domain" description="Pseudouridine synthase RsuA/RluA-like" evidence="3">
    <location>
        <begin position="43"/>
        <end position="191"/>
    </location>
</feature>
<dbReference type="AlphaFoldDB" id="A0A381UWV4"/>
<evidence type="ECO:0000313" key="4">
    <source>
        <dbReference type="EMBL" id="SVA32221.1"/>
    </source>
</evidence>
<evidence type="ECO:0000259" key="3">
    <source>
        <dbReference type="Pfam" id="PF00849"/>
    </source>
</evidence>
<protein>
    <recommendedName>
        <fullName evidence="3">Pseudouridine synthase RsuA/RluA-like domain-containing protein</fullName>
    </recommendedName>
</protein>
<gene>
    <name evidence="4" type="ORF">METZ01_LOCUS85075</name>
</gene>
<dbReference type="InterPro" id="IPR050188">
    <property type="entry name" value="RluA_PseudoU_synthase"/>
</dbReference>